<feature type="chain" id="PRO_5040247354" evidence="1">
    <location>
        <begin position="20"/>
        <end position="171"/>
    </location>
</feature>
<dbReference type="GeneID" id="64695783"/>
<name>A0A9P7FC50_9AGAM</name>
<keyword evidence="1" id="KW-0732">Signal</keyword>
<evidence type="ECO:0000256" key="1">
    <source>
        <dbReference type="SAM" id="SignalP"/>
    </source>
</evidence>
<dbReference type="Proteomes" id="UP000823399">
    <property type="component" value="Unassembled WGS sequence"/>
</dbReference>
<keyword evidence="3" id="KW-1185">Reference proteome</keyword>
<comment type="caution">
    <text evidence="2">The sequence shown here is derived from an EMBL/GenBank/DDBJ whole genome shotgun (WGS) entry which is preliminary data.</text>
</comment>
<gene>
    <name evidence="2" type="ORF">F5147DRAFT_651176</name>
</gene>
<dbReference type="OrthoDB" id="2692005at2759"/>
<protein>
    <submittedName>
        <fullName evidence="2">Uncharacterized protein</fullName>
    </submittedName>
</protein>
<organism evidence="2 3">
    <name type="scientific">Suillus discolor</name>
    <dbReference type="NCBI Taxonomy" id="1912936"/>
    <lineage>
        <taxon>Eukaryota</taxon>
        <taxon>Fungi</taxon>
        <taxon>Dikarya</taxon>
        <taxon>Basidiomycota</taxon>
        <taxon>Agaricomycotina</taxon>
        <taxon>Agaricomycetes</taxon>
        <taxon>Agaricomycetidae</taxon>
        <taxon>Boletales</taxon>
        <taxon>Suillineae</taxon>
        <taxon>Suillaceae</taxon>
        <taxon>Suillus</taxon>
    </lineage>
</organism>
<dbReference type="AlphaFoldDB" id="A0A9P7FC50"/>
<reference evidence="2" key="1">
    <citation type="journal article" date="2020" name="New Phytol.">
        <title>Comparative genomics reveals dynamic genome evolution in host specialist ectomycorrhizal fungi.</title>
        <authorList>
            <person name="Lofgren L.A."/>
            <person name="Nguyen N.H."/>
            <person name="Vilgalys R."/>
            <person name="Ruytinx J."/>
            <person name="Liao H.L."/>
            <person name="Branco S."/>
            <person name="Kuo A."/>
            <person name="LaButti K."/>
            <person name="Lipzen A."/>
            <person name="Andreopoulos W."/>
            <person name="Pangilinan J."/>
            <person name="Riley R."/>
            <person name="Hundley H."/>
            <person name="Na H."/>
            <person name="Barry K."/>
            <person name="Grigoriev I.V."/>
            <person name="Stajich J.E."/>
            <person name="Kennedy P.G."/>
        </authorList>
    </citation>
    <scope>NUCLEOTIDE SEQUENCE</scope>
    <source>
        <strain evidence="2">FC423</strain>
    </source>
</reference>
<evidence type="ECO:0000313" key="2">
    <source>
        <dbReference type="EMBL" id="KAG2111495.1"/>
    </source>
</evidence>
<dbReference type="RefSeq" id="XP_041294714.1">
    <property type="nucleotide sequence ID" value="XM_041433524.1"/>
</dbReference>
<accession>A0A9P7FC50</accession>
<proteinExistence type="predicted"/>
<feature type="signal peptide" evidence="1">
    <location>
        <begin position="1"/>
        <end position="19"/>
    </location>
</feature>
<sequence length="171" mass="19227">MGWLLKILGAFIMSDISISLVPVEKCPDEVLIPFFRKCTFSKTNARVFQKAENMVLVHLEVNTDSNLKPLTLGEFLNQCNTPCSFGKPIMIGGHTWCHLSSMEFFIWVKRDDEPPINVCSKDPVDMTLVPEIDIDAVTEMLSQGLTNIRNSFVAFQKKLEPSLNCTALTET</sequence>
<dbReference type="EMBL" id="JABBWM010000017">
    <property type="protein sequence ID" value="KAG2111495.1"/>
    <property type="molecule type" value="Genomic_DNA"/>
</dbReference>
<evidence type="ECO:0000313" key="3">
    <source>
        <dbReference type="Proteomes" id="UP000823399"/>
    </source>
</evidence>